<dbReference type="PANTHER" id="PTHR43501:SF1">
    <property type="entry name" value="CYTOSOL NON-SPECIFIC DIPEPTIDASE"/>
    <property type="match status" value="1"/>
</dbReference>
<evidence type="ECO:0000256" key="8">
    <source>
        <dbReference type="ARBA" id="ARBA00023285"/>
    </source>
</evidence>
<keyword evidence="5" id="KW-0378">Hydrolase</keyword>
<evidence type="ECO:0000256" key="11">
    <source>
        <dbReference type="ARBA" id="ARBA00044252"/>
    </source>
</evidence>
<evidence type="ECO:0000256" key="12">
    <source>
        <dbReference type="ARBA" id="ARBA00061423"/>
    </source>
</evidence>
<evidence type="ECO:0000256" key="2">
    <source>
        <dbReference type="ARBA" id="ARBA00001947"/>
    </source>
</evidence>
<evidence type="ECO:0000256" key="3">
    <source>
        <dbReference type="ARBA" id="ARBA00022670"/>
    </source>
</evidence>
<dbReference type="Proteomes" id="UP000778951">
    <property type="component" value="Unassembled WGS sequence"/>
</dbReference>
<reference evidence="18" key="1">
    <citation type="submission" date="2020-03" db="EMBL/GenBank/DDBJ databases">
        <title>Spirochaetal bacteria isolated from arthropods constitute a novel genus Entomospira genus novum within the order Spirochaetales.</title>
        <authorList>
            <person name="Grana-Miraglia L."/>
            <person name="Sikutova S."/>
            <person name="Fingerle V."/>
            <person name="Sing A."/>
            <person name="Castillo-Ramirez S."/>
            <person name="Margos G."/>
            <person name="Rudolf I."/>
        </authorList>
    </citation>
    <scope>NUCLEOTIDE SEQUENCE</scope>
    <source>
        <strain evidence="18">BR149</strain>
    </source>
</reference>
<dbReference type="Pfam" id="PF01546">
    <property type="entry name" value="Peptidase_M20"/>
    <property type="match status" value="1"/>
</dbReference>
<evidence type="ECO:0000256" key="9">
    <source>
        <dbReference type="ARBA" id="ARBA00036421"/>
    </source>
</evidence>
<protein>
    <recommendedName>
        <fullName evidence="13">Cytosol non-specific dipeptidase</fullName>
        <ecNumber evidence="10">3.4.13.18</ecNumber>
    </recommendedName>
    <alternativeName>
        <fullName evidence="16">Aminoacyl-histidine dipeptidase</fullName>
    </alternativeName>
    <alternativeName>
        <fullName evidence="15">Beta-alanyl-histidine dipeptidase</fullName>
    </alternativeName>
    <alternativeName>
        <fullName evidence="14">Carnosinase</fullName>
    </alternativeName>
    <alternativeName>
        <fullName evidence="11">Peptidase D</fullName>
    </alternativeName>
    <alternativeName>
        <fullName evidence="17">Xaa-His dipeptidase</fullName>
    </alternativeName>
</protein>
<dbReference type="EC" id="3.4.13.18" evidence="10"/>
<proteinExistence type="inferred from homology"/>
<comment type="caution">
    <text evidence="18">The sequence shown here is derived from an EMBL/GenBank/DDBJ whole genome shotgun (WGS) entry which is preliminary data.</text>
</comment>
<dbReference type="NCBIfam" id="TIGR01893">
    <property type="entry name" value="aa-his-dipept"/>
    <property type="match status" value="1"/>
</dbReference>
<evidence type="ECO:0000313" key="18">
    <source>
        <dbReference type="EMBL" id="NIZ68732.1"/>
    </source>
</evidence>
<dbReference type="GO" id="GO:0046872">
    <property type="term" value="F:metal ion binding"/>
    <property type="evidence" value="ECO:0007669"/>
    <property type="project" value="UniProtKB-KW"/>
</dbReference>
<evidence type="ECO:0000256" key="13">
    <source>
        <dbReference type="ARBA" id="ARBA00071271"/>
    </source>
</evidence>
<evidence type="ECO:0000256" key="15">
    <source>
        <dbReference type="ARBA" id="ARBA00076004"/>
    </source>
</evidence>
<dbReference type="EMBL" id="JAATLM010000001">
    <property type="protein sequence ID" value="NIZ68732.1"/>
    <property type="molecule type" value="Genomic_DNA"/>
</dbReference>
<keyword evidence="6" id="KW-0862">Zinc</keyword>
<evidence type="ECO:0000256" key="16">
    <source>
        <dbReference type="ARBA" id="ARBA00077688"/>
    </source>
</evidence>
<comment type="cofactor">
    <cofactor evidence="1">
        <name>Co(2+)</name>
        <dbReference type="ChEBI" id="CHEBI:48828"/>
    </cofactor>
</comment>
<sequence length="468" mass="50677">MYALDFFKRLTEVPRPSYHEEKARQFFIDEAKALGYDYKVDSAGNLLIRVAGAGTTKDHPVVVLQGHMDMVCEKSPDVVIDFMNDPLSIYEEDGFLKARGTTLGADNGVGVALAFYCATLDNHPPLEILLTVDEEVGMTGADKMQAGFFTGKRLINLDSGQIGVITTGSAGGDDAIITLPITTESAYLATIELSIEIVGLKGGHSGGNIGLNRLSATKILGNLLTQYQKAGFDFRIQSIDAGAAANAIARDGKMVLLFADAEQAKSASEISSTLKSGDGEQLTLKRELKTVGGAHQPFSVSMLTDITYLLSELPHGVRDWQDEQVKLPRTSSNVASIKLVDNQIKIVVSYRSFDNAMLPMMKQTITDIVAKSSAQMVSAGDYPAWPPKEQSELRAVCSRVYAHLFGQKPLEVARHVGLECGYWERLSPGVDVISIGPNLFDLHSPTERVEIATIGQMQSLLAAMMAEL</sequence>
<dbReference type="PANTHER" id="PTHR43501">
    <property type="entry name" value="CYTOSOL NON-SPECIFIC DIPEPTIDASE"/>
    <property type="match status" value="1"/>
</dbReference>
<dbReference type="PRINTS" id="PR00934">
    <property type="entry name" value="XHISDIPTASE"/>
</dbReference>
<dbReference type="FunFam" id="3.40.630.10:FF:000015">
    <property type="entry name" value="Aminoacyl-histidine dipeptidase PepD"/>
    <property type="match status" value="1"/>
</dbReference>
<dbReference type="SUPFAM" id="SSF53187">
    <property type="entry name" value="Zn-dependent exopeptidases"/>
    <property type="match status" value="1"/>
</dbReference>
<dbReference type="GO" id="GO:0005829">
    <property type="term" value="C:cytosol"/>
    <property type="evidence" value="ECO:0007669"/>
    <property type="project" value="TreeGrafter"/>
</dbReference>
<keyword evidence="4" id="KW-0479">Metal-binding</keyword>
<dbReference type="RefSeq" id="WP_167694847.1">
    <property type="nucleotide sequence ID" value="NZ_CP118181.1"/>
</dbReference>
<evidence type="ECO:0000256" key="4">
    <source>
        <dbReference type="ARBA" id="ARBA00022723"/>
    </source>
</evidence>
<dbReference type="InterPro" id="IPR002933">
    <property type="entry name" value="Peptidase_M20"/>
</dbReference>
<dbReference type="AlphaFoldDB" id="A0A968GGQ4"/>
<dbReference type="InterPro" id="IPR001160">
    <property type="entry name" value="Peptidase_M20C"/>
</dbReference>
<evidence type="ECO:0000256" key="7">
    <source>
        <dbReference type="ARBA" id="ARBA00023049"/>
    </source>
</evidence>
<evidence type="ECO:0000256" key="1">
    <source>
        <dbReference type="ARBA" id="ARBA00001941"/>
    </source>
</evidence>
<organism evidence="18 19">
    <name type="scientific">Entomospira culicis</name>
    <dbReference type="NCBI Taxonomy" id="2719989"/>
    <lineage>
        <taxon>Bacteria</taxon>
        <taxon>Pseudomonadati</taxon>
        <taxon>Spirochaetota</taxon>
        <taxon>Spirochaetia</taxon>
        <taxon>Spirochaetales</taxon>
        <taxon>Spirochaetaceae</taxon>
        <taxon>Entomospira</taxon>
    </lineage>
</organism>
<comment type="catalytic activity">
    <reaction evidence="9">
        <text>Hydrolysis of dipeptides, preferentially hydrophobic dipeptides including prolyl amino acids.</text>
        <dbReference type="EC" id="3.4.13.18"/>
    </reaction>
</comment>
<evidence type="ECO:0000256" key="14">
    <source>
        <dbReference type="ARBA" id="ARBA00075285"/>
    </source>
</evidence>
<dbReference type="GO" id="GO:0006508">
    <property type="term" value="P:proteolysis"/>
    <property type="evidence" value="ECO:0007669"/>
    <property type="project" value="UniProtKB-KW"/>
</dbReference>
<dbReference type="Gene3D" id="3.40.630.10">
    <property type="entry name" value="Zn peptidases"/>
    <property type="match status" value="2"/>
</dbReference>
<name>A0A968GGQ4_9SPIO</name>
<comment type="similarity">
    <text evidence="12">Belongs to the peptidase M20C family.</text>
</comment>
<keyword evidence="19" id="KW-1185">Reference proteome</keyword>
<gene>
    <name evidence="18" type="ORF">HCT48_00645</name>
</gene>
<keyword evidence="3" id="KW-0645">Protease</keyword>
<dbReference type="GO" id="GO:0070573">
    <property type="term" value="F:metallodipeptidase activity"/>
    <property type="evidence" value="ECO:0007669"/>
    <property type="project" value="TreeGrafter"/>
</dbReference>
<evidence type="ECO:0000313" key="19">
    <source>
        <dbReference type="Proteomes" id="UP000778951"/>
    </source>
</evidence>
<comment type="cofactor">
    <cofactor evidence="2">
        <name>Zn(2+)</name>
        <dbReference type="ChEBI" id="CHEBI:29105"/>
    </cofactor>
</comment>
<evidence type="ECO:0000256" key="10">
    <source>
        <dbReference type="ARBA" id="ARBA00038976"/>
    </source>
</evidence>
<evidence type="ECO:0000256" key="6">
    <source>
        <dbReference type="ARBA" id="ARBA00022833"/>
    </source>
</evidence>
<keyword evidence="8" id="KW-0170">Cobalt</keyword>
<evidence type="ECO:0000256" key="5">
    <source>
        <dbReference type="ARBA" id="ARBA00022801"/>
    </source>
</evidence>
<accession>A0A968GGQ4</accession>
<evidence type="ECO:0000256" key="17">
    <source>
        <dbReference type="ARBA" id="ARBA00078074"/>
    </source>
</evidence>
<keyword evidence="7" id="KW-0482">Metalloprotease</keyword>
<dbReference type="FunFam" id="3.40.630.10:FF:000018">
    <property type="entry name" value="Aminoacyl-histidine dipeptidase PepD"/>
    <property type="match status" value="1"/>
</dbReference>
<dbReference type="PIRSF" id="PIRSF016599">
    <property type="entry name" value="Xaa-His_dipept"/>
    <property type="match status" value="1"/>
</dbReference>